<feature type="domain" description="PLD phosphodiesterase" evidence="1">
    <location>
        <begin position="225"/>
        <end position="252"/>
    </location>
</feature>
<name>A0A6G1HWK0_9PEZI</name>
<gene>
    <name evidence="2" type="ORF">EJ06DRAFT_476949</name>
</gene>
<organism evidence="2 3">
    <name type="scientific">Trichodelitschia bisporula</name>
    <dbReference type="NCBI Taxonomy" id="703511"/>
    <lineage>
        <taxon>Eukaryota</taxon>
        <taxon>Fungi</taxon>
        <taxon>Dikarya</taxon>
        <taxon>Ascomycota</taxon>
        <taxon>Pezizomycotina</taxon>
        <taxon>Dothideomycetes</taxon>
        <taxon>Dothideomycetes incertae sedis</taxon>
        <taxon>Phaeotrichales</taxon>
        <taxon>Phaeotrichaceae</taxon>
        <taxon>Trichodelitschia</taxon>
    </lineage>
</organism>
<dbReference type="OrthoDB" id="9997422at2759"/>
<evidence type="ECO:0000313" key="2">
    <source>
        <dbReference type="EMBL" id="KAF2400291.1"/>
    </source>
</evidence>
<reference evidence="2" key="1">
    <citation type="journal article" date="2020" name="Stud. Mycol.">
        <title>101 Dothideomycetes genomes: a test case for predicting lifestyles and emergence of pathogens.</title>
        <authorList>
            <person name="Haridas S."/>
            <person name="Albert R."/>
            <person name="Binder M."/>
            <person name="Bloem J."/>
            <person name="Labutti K."/>
            <person name="Salamov A."/>
            <person name="Andreopoulos B."/>
            <person name="Baker S."/>
            <person name="Barry K."/>
            <person name="Bills G."/>
            <person name="Bluhm B."/>
            <person name="Cannon C."/>
            <person name="Castanera R."/>
            <person name="Culley D."/>
            <person name="Daum C."/>
            <person name="Ezra D."/>
            <person name="Gonzalez J."/>
            <person name="Henrissat B."/>
            <person name="Kuo A."/>
            <person name="Liang C."/>
            <person name="Lipzen A."/>
            <person name="Lutzoni F."/>
            <person name="Magnuson J."/>
            <person name="Mondo S."/>
            <person name="Nolan M."/>
            <person name="Ohm R."/>
            <person name="Pangilinan J."/>
            <person name="Park H.-J."/>
            <person name="Ramirez L."/>
            <person name="Alfaro M."/>
            <person name="Sun H."/>
            <person name="Tritt A."/>
            <person name="Yoshinaga Y."/>
            <person name="Zwiers L.-H."/>
            <person name="Turgeon B."/>
            <person name="Goodwin S."/>
            <person name="Spatafora J."/>
            <person name="Crous P."/>
            <person name="Grigoriev I."/>
        </authorList>
    </citation>
    <scope>NUCLEOTIDE SEQUENCE</scope>
    <source>
        <strain evidence="2">CBS 262.69</strain>
    </source>
</reference>
<evidence type="ECO:0000259" key="1">
    <source>
        <dbReference type="PROSITE" id="PS50035"/>
    </source>
</evidence>
<protein>
    <submittedName>
        <fullName evidence="2">Phospholipase D/nuclease</fullName>
    </submittedName>
</protein>
<dbReference type="Proteomes" id="UP000799640">
    <property type="component" value="Unassembled WGS sequence"/>
</dbReference>
<dbReference type="EMBL" id="ML996695">
    <property type="protein sequence ID" value="KAF2400291.1"/>
    <property type="molecule type" value="Genomic_DNA"/>
</dbReference>
<dbReference type="SUPFAM" id="SSF56024">
    <property type="entry name" value="Phospholipase D/nuclease"/>
    <property type="match status" value="2"/>
</dbReference>
<keyword evidence="3" id="KW-1185">Reference proteome</keyword>
<dbReference type="AlphaFoldDB" id="A0A6G1HWK0"/>
<accession>A0A6G1HWK0</accession>
<dbReference type="GO" id="GO:0030572">
    <property type="term" value="F:phosphatidyltransferase activity"/>
    <property type="evidence" value="ECO:0007669"/>
    <property type="project" value="UniProtKB-ARBA"/>
</dbReference>
<dbReference type="Gene3D" id="3.30.870.10">
    <property type="entry name" value="Endonuclease Chain A"/>
    <property type="match status" value="2"/>
</dbReference>
<dbReference type="InterPro" id="IPR025202">
    <property type="entry name" value="PLD-like_dom"/>
</dbReference>
<dbReference type="PANTHER" id="PTHR21248:SF22">
    <property type="entry name" value="PHOSPHOLIPASE D"/>
    <property type="match status" value="1"/>
</dbReference>
<dbReference type="Pfam" id="PF13091">
    <property type="entry name" value="PLDc_2"/>
    <property type="match status" value="2"/>
</dbReference>
<feature type="domain" description="PLD phosphodiesterase" evidence="1">
    <location>
        <begin position="519"/>
        <end position="546"/>
    </location>
</feature>
<dbReference type="SMART" id="SM00155">
    <property type="entry name" value="PLDc"/>
    <property type="match status" value="2"/>
</dbReference>
<dbReference type="PANTHER" id="PTHR21248">
    <property type="entry name" value="CARDIOLIPIN SYNTHASE"/>
    <property type="match status" value="1"/>
</dbReference>
<sequence length="627" mass="69555">MPSHISDRVFRWCTSDASVSAELASDPKLTPGVAAERLFGHEPKTVAARVPHDDRKPASLEDLERARQCGKFGERRPSELFLRVFHDALCALETDPLVGCVSPSLMGSCGTIPLTVISPLLDICRHMSNLIARAESEVFLATNYWVNSDASRLISEALVELSKRAGSRGARVVVKILYDRGNVKQVMDNHQIIPASQYSTGKINLPAPDEVPNINMQVINYHRPVFGTFHSKFMVVDRKYAIVSSNNIQDNDNLEMMSHLEGPIVDSLYDVSVISWHKALEPPLPCLETPAASESPPASDPTIRQSLEEAERNFRNGTTMEVKPPIHAPGDPHFDKDIAAEVARMQSVLDPTAEVSRLEAVTDHLNLSLKQTRKGTAPESEDHWRLYIPYADPELFPIALVNRKPWGAPSHASGCTPQNEAWLSAVRNAKRSVFCQTPDLNADVLLPELIAAVRRGVEVTCYVTLGYNDAGELLPFQGGHNEMIANKLYMQLQPEERKRLHYGYYVGKDQTMPIHNKFKSRSSHIKLMIVDEQIAIQGNGNLDTQSWYHSQEVNILIDSEAVCKLWLDGIRRSQNTHIYGMASQEDGIWRDSDGNEAPGAIGKDPGRLSWAKGVVGAVQRVRGVGGF</sequence>
<dbReference type="PROSITE" id="PS50035">
    <property type="entry name" value="PLD"/>
    <property type="match status" value="2"/>
</dbReference>
<dbReference type="CDD" id="cd00138">
    <property type="entry name" value="PLDc_SF"/>
    <property type="match status" value="2"/>
</dbReference>
<proteinExistence type="predicted"/>
<dbReference type="InterPro" id="IPR001736">
    <property type="entry name" value="PLipase_D/transphosphatidylase"/>
</dbReference>
<dbReference type="GO" id="GO:0032049">
    <property type="term" value="P:cardiolipin biosynthetic process"/>
    <property type="evidence" value="ECO:0007669"/>
    <property type="project" value="UniProtKB-ARBA"/>
</dbReference>
<evidence type="ECO:0000313" key="3">
    <source>
        <dbReference type="Proteomes" id="UP000799640"/>
    </source>
</evidence>